<feature type="compositionally biased region" description="Low complexity" evidence="3">
    <location>
        <begin position="65"/>
        <end position="76"/>
    </location>
</feature>
<feature type="compositionally biased region" description="Low complexity" evidence="3">
    <location>
        <begin position="12"/>
        <end position="50"/>
    </location>
</feature>
<organism evidence="5 6">
    <name type="scientific">Pseudozyma flocculosa</name>
    <dbReference type="NCBI Taxonomy" id="84751"/>
    <lineage>
        <taxon>Eukaryota</taxon>
        <taxon>Fungi</taxon>
        <taxon>Dikarya</taxon>
        <taxon>Basidiomycota</taxon>
        <taxon>Ustilaginomycotina</taxon>
        <taxon>Ustilaginomycetes</taxon>
        <taxon>Ustilaginales</taxon>
        <taxon>Ustilaginaceae</taxon>
        <taxon>Pseudozyma</taxon>
    </lineage>
</organism>
<feature type="region of interest" description="Disordered" evidence="3">
    <location>
        <begin position="371"/>
        <end position="406"/>
    </location>
</feature>
<dbReference type="GO" id="GO:0008270">
    <property type="term" value="F:zinc ion binding"/>
    <property type="evidence" value="ECO:0007669"/>
    <property type="project" value="UniProtKB-KW"/>
</dbReference>
<dbReference type="GO" id="GO:0006397">
    <property type="term" value="P:mRNA processing"/>
    <property type="evidence" value="ECO:0007669"/>
    <property type="project" value="UniProtKB-KW"/>
</dbReference>
<dbReference type="PANTHER" id="PTHR15503">
    <property type="entry name" value="LDOC1 RELATED"/>
    <property type="match status" value="1"/>
</dbReference>
<dbReference type="Proteomes" id="UP000323386">
    <property type="component" value="Unassembled WGS sequence"/>
</dbReference>
<feature type="region of interest" description="Disordered" evidence="3">
    <location>
        <begin position="1"/>
        <end position="106"/>
    </location>
</feature>
<keyword evidence="2" id="KW-0862">Zinc</keyword>
<feature type="region of interest" description="Disordered" evidence="3">
    <location>
        <begin position="136"/>
        <end position="178"/>
    </location>
</feature>
<evidence type="ECO:0000256" key="3">
    <source>
        <dbReference type="SAM" id="MobiDB-lite"/>
    </source>
</evidence>
<feature type="compositionally biased region" description="Low complexity" evidence="3">
    <location>
        <begin position="371"/>
        <end position="388"/>
    </location>
</feature>
<dbReference type="GO" id="GO:0003676">
    <property type="term" value="F:nucleic acid binding"/>
    <property type="evidence" value="ECO:0007669"/>
    <property type="project" value="InterPro"/>
</dbReference>
<feature type="region of interest" description="Disordered" evidence="3">
    <location>
        <begin position="688"/>
        <end position="753"/>
    </location>
</feature>
<feature type="region of interest" description="Disordered" evidence="3">
    <location>
        <begin position="494"/>
        <end position="514"/>
    </location>
</feature>
<reference evidence="5 6" key="1">
    <citation type="submission" date="2018-03" db="EMBL/GenBank/DDBJ databases">
        <authorList>
            <person name="Guldener U."/>
        </authorList>
    </citation>
    <scope>NUCLEOTIDE SEQUENCE [LARGE SCALE GENOMIC DNA]</scope>
    <source>
        <strain evidence="5 6">DAOM196992</strain>
    </source>
</reference>
<feature type="domain" description="CCHC-type" evidence="4">
    <location>
        <begin position="772"/>
        <end position="787"/>
    </location>
</feature>
<feature type="compositionally biased region" description="Basic and acidic residues" evidence="3">
    <location>
        <begin position="688"/>
        <end position="714"/>
    </location>
</feature>
<sequence>MSQQQPQEEPRPASAAGRVAAPPAQASAADRTPAQAAPPQLPVALRPRQLGTSPSPCADPSRSQPAATERPAAVATPAPPAAPPLADASAYPLADETPRHSTAVRQRVDNEAASFARAYPPHLAPVQGVTALAQSGLSGAGQRGRGFPEPSGSAVAPAGRRTPRIRSEGQGLASATSVASHLGATPWMTMEDNRTIEAIPDWSSRDASTPSPRQLTSVVTLDRGRLPTVLTAALGINPPFPNLARASDGSTEAIALRRAETSPPLGYSSAHSPGRCAPASAAGRASTQPAQAIVAAAGPASASEGEADGPSRRVRGQGASIRARLNDEDPPSFGFTTLQRLGERNLEAVNELTSRIDRLLAVLEANVAPERAAAPPPATAAASSAATERPPDAEAPAPPTGPALADASAYPLAADETPRYSTAARQRIGNEAASFARAYPPHLAPVQGTPPSPTLGRAYEPAARRHRLPRPTVTPADYYRDRPDLRAHVAVPSQASNEAGDASTGTAAGHYRPPKVDFPKFDGTRSSLDAFLIQSEVWRATQSIPSDRRMIEIVGLNLKGRAQEWWVSKIKADPDRVGAIFQNWETFKLRLKALYGNIDPGTEALSELMALRQSAMPKRSASEYVERFTALLLRSNLDNDEMAVTLFKTGLEPEFLEPFERSPPKTLPEWCHEVERLDREREDNRLLRGRFDKKGTERPSRTENAERGARDRTVLSRNRALGGENSNPAREVSRARPAVGIATSTRQANPRVDKKLAEARALRNQRRAAGLCLGCGEAGHFLADCTKKESSKMVALLTVLEDLEASSDEEDAEDAEPSSASESDQGNESQDEH</sequence>
<name>A0A5C3FF77_9BASI</name>
<evidence type="ECO:0000256" key="1">
    <source>
        <dbReference type="ARBA" id="ARBA00022664"/>
    </source>
</evidence>
<dbReference type="InterPro" id="IPR036875">
    <property type="entry name" value="Znf_CCHC_sf"/>
</dbReference>
<feature type="compositionally biased region" description="Low complexity" evidence="3">
    <location>
        <begin position="285"/>
        <end position="304"/>
    </location>
</feature>
<dbReference type="Pfam" id="PF03732">
    <property type="entry name" value="Retrotrans_gag"/>
    <property type="match status" value="1"/>
</dbReference>
<dbReference type="PROSITE" id="PS50158">
    <property type="entry name" value="ZF_CCHC"/>
    <property type="match status" value="1"/>
</dbReference>
<feature type="region of interest" description="Disordered" evidence="3">
    <location>
        <begin position="804"/>
        <end position="833"/>
    </location>
</feature>
<feature type="compositionally biased region" description="Acidic residues" evidence="3">
    <location>
        <begin position="804"/>
        <end position="816"/>
    </location>
</feature>
<protein>
    <recommendedName>
        <fullName evidence="4">CCHC-type domain-containing protein</fullName>
    </recommendedName>
</protein>
<dbReference type="InterPro" id="IPR032567">
    <property type="entry name" value="RTL1-rel"/>
</dbReference>
<evidence type="ECO:0000313" key="5">
    <source>
        <dbReference type="EMBL" id="SPO42039.1"/>
    </source>
</evidence>
<dbReference type="InterPro" id="IPR001878">
    <property type="entry name" value="Znf_CCHC"/>
</dbReference>
<proteinExistence type="predicted"/>
<evidence type="ECO:0000259" key="4">
    <source>
        <dbReference type="PROSITE" id="PS50158"/>
    </source>
</evidence>
<dbReference type="AlphaFoldDB" id="A0A5C3FF77"/>
<dbReference type="EMBL" id="OOIP01000036">
    <property type="protein sequence ID" value="SPO42039.1"/>
    <property type="molecule type" value="Genomic_DNA"/>
</dbReference>
<dbReference type="PANTHER" id="PTHR15503:SF22">
    <property type="entry name" value="TRANSPOSON TY3-I GAG POLYPROTEIN"/>
    <property type="match status" value="1"/>
</dbReference>
<dbReference type="InterPro" id="IPR005162">
    <property type="entry name" value="Retrotrans_gag_dom"/>
</dbReference>
<feature type="region of interest" description="Disordered" evidence="3">
    <location>
        <begin position="262"/>
        <end position="316"/>
    </location>
</feature>
<keyword evidence="1" id="KW-0507">mRNA processing</keyword>
<keyword evidence="2" id="KW-0863">Zinc-finger</keyword>
<dbReference type="SUPFAM" id="SSF57756">
    <property type="entry name" value="Retrovirus zinc finger-like domains"/>
    <property type="match status" value="1"/>
</dbReference>
<feature type="compositionally biased region" description="Low complexity" evidence="3">
    <location>
        <begin position="84"/>
        <end position="94"/>
    </location>
</feature>
<keyword evidence="2" id="KW-0479">Metal-binding</keyword>
<gene>
    <name evidence="5" type="ORF">PSFLO_07522</name>
</gene>
<evidence type="ECO:0000313" key="6">
    <source>
        <dbReference type="Proteomes" id="UP000323386"/>
    </source>
</evidence>
<keyword evidence="6" id="KW-1185">Reference proteome</keyword>
<accession>A0A5C3FF77</accession>
<evidence type="ECO:0000256" key="2">
    <source>
        <dbReference type="PROSITE-ProRule" id="PRU00047"/>
    </source>
</evidence>